<reference evidence="9 10" key="1">
    <citation type="submission" date="2020-08" db="EMBL/GenBank/DDBJ databases">
        <title>Genomic Encyclopedia of Type Strains, Phase IV (KMG-IV): sequencing the most valuable type-strain genomes for metagenomic binning, comparative biology and taxonomic classification.</title>
        <authorList>
            <person name="Goeker M."/>
        </authorList>
    </citation>
    <scope>NUCLEOTIDE SEQUENCE [LARGE SCALE GENOMIC DNA]</scope>
    <source>
        <strain evidence="9 10">DSM 102134</strain>
    </source>
</reference>
<dbReference type="RefSeq" id="WP_077546046.1">
    <property type="nucleotide sequence ID" value="NZ_JACHEJ010000002.1"/>
</dbReference>
<dbReference type="SUPFAM" id="SSF53649">
    <property type="entry name" value="Alkaline phosphatase-like"/>
    <property type="match status" value="1"/>
</dbReference>
<evidence type="ECO:0000313" key="9">
    <source>
        <dbReference type="EMBL" id="MBB6179488.1"/>
    </source>
</evidence>
<name>A0A7W9YW95_9HYPH</name>
<dbReference type="Pfam" id="PF00884">
    <property type="entry name" value="Sulfatase"/>
    <property type="match status" value="1"/>
</dbReference>
<sequence>MAEAAEHGDLPRKNIGRVSPALHHGAIILLLLMLSVALVAGVESLAGRPLHRIPQFLFSMPGLTTVAGIFMIALGLDVLMGRAFRSMLLIAPAALALAFLSGEKQQYLSDPLYPSDLLFARQIKELLPVMASAQPLMAVTLGLVTVLVLALVVYCGFFAWNRFPKLSSRARMFRLVFSLPFLVGFTPMMEYTDHSWLRDRLKIRPMMWDQAANYRHNGFLVAFAFNAPMSKVSAPKGYDAAAIAQVEVDRDVIPASPVADRSQPADVIVVMSESLWDPTRMPGVEFMADPMPTIRQNQAGNVFSPEFGGMTANVEFEALTGFSNAFLPYGSIPYQQYIRRPLPSLARFLRDKGYEAVALHPFEGWFWNRENVYRHLGFDRFLAQDALPELEKRGRFASDEALIDQIMRIGDESVGPLFLFAVTLQGHGPYEATRYPSENVELASTLSAAATQQVGTFAEGVREADSSLTRLMEWAKTRPRETIIVLFGDHLPPLGKAFVESGYMQDAVAARRAPLPVMLKEHETPLIVWSSKTGPRKDLGTISPALLPHQIVTSAGLSDPFYTGFLGKIAAHYSVIDRYMLVDAEGSAHPGWQDGRKAAPPPLQEYRLLQHDMIFGDQFSRERFFPGLQGEEAETGEPVAALPQSPRLPG</sequence>
<dbReference type="CDD" id="cd16015">
    <property type="entry name" value="LTA_synthase"/>
    <property type="match status" value="1"/>
</dbReference>
<dbReference type="EMBL" id="JACHEJ010000002">
    <property type="protein sequence ID" value="MBB6179488.1"/>
    <property type="molecule type" value="Genomic_DNA"/>
</dbReference>
<feature type="transmembrane region" description="Helical" evidence="7">
    <location>
        <begin position="53"/>
        <end position="76"/>
    </location>
</feature>
<dbReference type="AlphaFoldDB" id="A0A7W9YW95"/>
<evidence type="ECO:0000256" key="7">
    <source>
        <dbReference type="SAM" id="Phobius"/>
    </source>
</evidence>
<accession>A0A7W9YW95</accession>
<proteinExistence type="predicted"/>
<feature type="transmembrane region" description="Helical" evidence="7">
    <location>
        <begin position="172"/>
        <end position="189"/>
    </location>
</feature>
<feature type="domain" description="Sulfatase N-terminal" evidence="8">
    <location>
        <begin position="266"/>
        <end position="556"/>
    </location>
</feature>
<keyword evidence="2" id="KW-1003">Cell membrane</keyword>
<protein>
    <submittedName>
        <fullName evidence="9">Phosphoglycerol transferase MdoB-like AlkP superfamily enzyme</fullName>
    </submittedName>
</protein>
<dbReference type="PANTHER" id="PTHR47371:SF3">
    <property type="entry name" value="PHOSPHOGLYCEROL TRANSFERASE I"/>
    <property type="match status" value="1"/>
</dbReference>
<keyword evidence="5 7" id="KW-0472">Membrane</keyword>
<gene>
    <name evidence="9" type="ORF">HNQ75_001442</name>
</gene>
<comment type="subcellular location">
    <subcellularLocation>
        <location evidence="1">Cell membrane</location>
        <topology evidence="1">Multi-pass membrane protein</topology>
    </subcellularLocation>
</comment>
<keyword evidence="4 7" id="KW-1133">Transmembrane helix</keyword>
<evidence type="ECO:0000256" key="4">
    <source>
        <dbReference type="ARBA" id="ARBA00022989"/>
    </source>
</evidence>
<dbReference type="InterPro" id="IPR050448">
    <property type="entry name" value="OpgB/LTA_synthase_biosynth"/>
</dbReference>
<feature type="transmembrane region" description="Helical" evidence="7">
    <location>
        <begin position="83"/>
        <end position="102"/>
    </location>
</feature>
<evidence type="ECO:0000256" key="6">
    <source>
        <dbReference type="SAM" id="MobiDB-lite"/>
    </source>
</evidence>
<evidence type="ECO:0000259" key="8">
    <source>
        <dbReference type="Pfam" id="PF00884"/>
    </source>
</evidence>
<dbReference type="InterPro" id="IPR000917">
    <property type="entry name" value="Sulfatase_N"/>
</dbReference>
<dbReference type="GO" id="GO:0005886">
    <property type="term" value="C:plasma membrane"/>
    <property type="evidence" value="ECO:0007669"/>
    <property type="project" value="UniProtKB-SubCell"/>
</dbReference>
<feature type="region of interest" description="Disordered" evidence="6">
    <location>
        <begin position="630"/>
        <end position="650"/>
    </location>
</feature>
<keyword evidence="3 7" id="KW-0812">Transmembrane</keyword>
<evidence type="ECO:0000256" key="3">
    <source>
        <dbReference type="ARBA" id="ARBA00022692"/>
    </source>
</evidence>
<evidence type="ECO:0000313" key="10">
    <source>
        <dbReference type="Proteomes" id="UP000535501"/>
    </source>
</evidence>
<feature type="transmembrane region" description="Helical" evidence="7">
    <location>
        <begin position="21"/>
        <end position="41"/>
    </location>
</feature>
<feature type="transmembrane region" description="Helical" evidence="7">
    <location>
        <begin position="136"/>
        <end position="160"/>
    </location>
</feature>
<keyword evidence="9" id="KW-0808">Transferase</keyword>
<dbReference type="InterPro" id="IPR017850">
    <property type="entry name" value="Alkaline_phosphatase_core_sf"/>
</dbReference>
<evidence type="ECO:0000256" key="5">
    <source>
        <dbReference type="ARBA" id="ARBA00023136"/>
    </source>
</evidence>
<dbReference type="GO" id="GO:0016740">
    <property type="term" value="F:transferase activity"/>
    <property type="evidence" value="ECO:0007669"/>
    <property type="project" value="UniProtKB-KW"/>
</dbReference>
<organism evidence="9 10">
    <name type="scientific">Pseudorhizobium flavum</name>
    <dbReference type="NCBI Taxonomy" id="1335061"/>
    <lineage>
        <taxon>Bacteria</taxon>
        <taxon>Pseudomonadati</taxon>
        <taxon>Pseudomonadota</taxon>
        <taxon>Alphaproteobacteria</taxon>
        <taxon>Hyphomicrobiales</taxon>
        <taxon>Rhizobiaceae</taxon>
        <taxon>Rhizobium/Agrobacterium group</taxon>
        <taxon>Pseudorhizobium</taxon>
    </lineage>
</organism>
<dbReference type="Proteomes" id="UP000535501">
    <property type="component" value="Unassembled WGS sequence"/>
</dbReference>
<dbReference type="Gene3D" id="3.40.720.10">
    <property type="entry name" value="Alkaline Phosphatase, subunit A"/>
    <property type="match status" value="1"/>
</dbReference>
<evidence type="ECO:0000256" key="2">
    <source>
        <dbReference type="ARBA" id="ARBA00022475"/>
    </source>
</evidence>
<dbReference type="PANTHER" id="PTHR47371">
    <property type="entry name" value="LIPOTEICHOIC ACID SYNTHASE"/>
    <property type="match status" value="1"/>
</dbReference>
<evidence type="ECO:0000256" key="1">
    <source>
        <dbReference type="ARBA" id="ARBA00004651"/>
    </source>
</evidence>
<keyword evidence="10" id="KW-1185">Reference proteome</keyword>
<comment type="caution">
    <text evidence="9">The sequence shown here is derived from an EMBL/GenBank/DDBJ whole genome shotgun (WGS) entry which is preliminary data.</text>
</comment>